<sequence length="516" mass="54675">MPRSASPRVHAPSARVGTLIPSAVKRVVASEWQLVILKKLGEQTGLENVPKEEIIQAAAETGLEQKWIRKWLSRRRVHQRAHPRSSTAEASISSESTTGTPLLPKDSLNAGQPVALPKNGGGVNRVLLPNPSGEGTKPGDQGTSNLQGHPSPALSGTPNSVQVAHPGTSFTVPLRSPILHPEASADPTQALSDDIFNMRSSTRSPSLGYIPLAFPVTYVPAGHQAYVDSSPDSSGDIDLATAQLQYPIGPFDVDAVPQVPSVQSHIETGYAQDRSSPDMMYLSQLLLETSQPGALDTVSVPLPVSSAPSDFSVRSRVTYSMYSSSLVPSTYSTLAAQASASTVRFGPLPVAFKTRFGDLAALTKRIRATFEEDVLSACQPQDLQALLGNDYMRQGPPWDTDPRIDRRTSNSQEDTTSENSLNATSADSSSFDTLNSSDSSTSDTSQVISAALTGPERGKAESVADEDTDDDQDELLTPSGDIPSFIDSFSSSRKSAGDGHDGLAVPVVVAGGMEEL</sequence>
<feature type="compositionally biased region" description="Low complexity" evidence="1">
    <location>
        <begin position="425"/>
        <end position="445"/>
    </location>
</feature>
<accession>M2PTU8</accession>
<dbReference type="GO" id="GO:0003677">
    <property type="term" value="F:DNA binding"/>
    <property type="evidence" value="ECO:0007669"/>
    <property type="project" value="InterPro"/>
</dbReference>
<evidence type="ECO:0000313" key="3">
    <source>
        <dbReference type="Proteomes" id="UP000016930"/>
    </source>
</evidence>
<evidence type="ECO:0000313" key="2">
    <source>
        <dbReference type="EMBL" id="EMD40154.1"/>
    </source>
</evidence>
<feature type="region of interest" description="Disordered" evidence="1">
    <location>
        <begin position="389"/>
        <end position="502"/>
    </location>
</feature>
<gene>
    <name evidence="2" type="ORF">CERSUDRAFT_92648</name>
</gene>
<feature type="compositionally biased region" description="Low complexity" evidence="1">
    <location>
        <begin position="85"/>
        <end position="98"/>
    </location>
</feature>
<protein>
    <recommendedName>
        <fullName evidence="4">Homeobox domain-containing protein</fullName>
    </recommendedName>
</protein>
<feature type="compositionally biased region" description="Basic residues" evidence="1">
    <location>
        <begin position="74"/>
        <end position="83"/>
    </location>
</feature>
<evidence type="ECO:0000256" key="1">
    <source>
        <dbReference type="SAM" id="MobiDB-lite"/>
    </source>
</evidence>
<feature type="compositionally biased region" description="Polar residues" evidence="1">
    <location>
        <begin position="141"/>
        <end position="162"/>
    </location>
</feature>
<dbReference type="OrthoDB" id="2757543at2759"/>
<feature type="compositionally biased region" description="Polar residues" evidence="1">
    <location>
        <begin position="409"/>
        <end position="424"/>
    </location>
</feature>
<proteinExistence type="predicted"/>
<name>M2PTU8_CERS8</name>
<dbReference type="EMBL" id="KB445793">
    <property type="protein sequence ID" value="EMD40154.1"/>
    <property type="molecule type" value="Genomic_DNA"/>
</dbReference>
<feature type="compositionally biased region" description="Low complexity" evidence="1">
    <location>
        <begin position="475"/>
        <end position="492"/>
    </location>
</feature>
<organism evidence="2 3">
    <name type="scientific">Ceriporiopsis subvermispora (strain B)</name>
    <name type="common">White-rot fungus</name>
    <name type="synonym">Gelatoporia subvermispora</name>
    <dbReference type="NCBI Taxonomy" id="914234"/>
    <lineage>
        <taxon>Eukaryota</taxon>
        <taxon>Fungi</taxon>
        <taxon>Dikarya</taxon>
        <taxon>Basidiomycota</taxon>
        <taxon>Agaricomycotina</taxon>
        <taxon>Agaricomycetes</taxon>
        <taxon>Polyporales</taxon>
        <taxon>Gelatoporiaceae</taxon>
        <taxon>Gelatoporia</taxon>
    </lineage>
</organism>
<reference evidence="2 3" key="1">
    <citation type="journal article" date="2012" name="Proc. Natl. Acad. Sci. U.S.A.">
        <title>Comparative genomics of Ceriporiopsis subvermispora and Phanerochaete chrysosporium provide insight into selective ligninolysis.</title>
        <authorList>
            <person name="Fernandez-Fueyo E."/>
            <person name="Ruiz-Duenas F.J."/>
            <person name="Ferreira P."/>
            <person name="Floudas D."/>
            <person name="Hibbett D.S."/>
            <person name="Canessa P."/>
            <person name="Larrondo L.F."/>
            <person name="James T.Y."/>
            <person name="Seelenfreund D."/>
            <person name="Lobos S."/>
            <person name="Polanco R."/>
            <person name="Tello M."/>
            <person name="Honda Y."/>
            <person name="Watanabe T."/>
            <person name="Watanabe T."/>
            <person name="Ryu J.S."/>
            <person name="Kubicek C.P."/>
            <person name="Schmoll M."/>
            <person name="Gaskell J."/>
            <person name="Hammel K.E."/>
            <person name="St John F.J."/>
            <person name="Vanden Wymelenberg A."/>
            <person name="Sabat G."/>
            <person name="Splinter BonDurant S."/>
            <person name="Syed K."/>
            <person name="Yadav J.S."/>
            <person name="Doddapaneni H."/>
            <person name="Subramanian V."/>
            <person name="Lavin J.L."/>
            <person name="Oguiza J.A."/>
            <person name="Perez G."/>
            <person name="Pisabarro A.G."/>
            <person name="Ramirez L."/>
            <person name="Santoyo F."/>
            <person name="Master E."/>
            <person name="Coutinho P.M."/>
            <person name="Henrissat B."/>
            <person name="Lombard V."/>
            <person name="Magnuson J.K."/>
            <person name="Kuees U."/>
            <person name="Hori C."/>
            <person name="Igarashi K."/>
            <person name="Samejima M."/>
            <person name="Held B.W."/>
            <person name="Barry K.W."/>
            <person name="LaButti K.M."/>
            <person name="Lapidus A."/>
            <person name="Lindquist E.A."/>
            <person name="Lucas S.M."/>
            <person name="Riley R."/>
            <person name="Salamov A.A."/>
            <person name="Hoffmeister D."/>
            <person name="Schwenk D."/>
            <person name="Hadar Y."/>
            <person name="Yarden O."/>
            <person name="de Vries R.P."/>
            <person name="Wiebenga A."/>
            <person name="Stenlid J."/>
            <person name="Eastwood D."/>
            <person name="Grigoriev I.V."/>
            <person name="Berka R.M."/>
            <person name="Blanchette R.A."/>
            <person name="Kersten P."/>
            <person name="Martinez A.T."/>
            <person name="Vicuna R."/>
            <person name="Cullen D."/>
        </authorList>
    </citation>
    <scope>NUCLEOTIDE SEQUENCE [LARGE SCALE GENOMIC DNA]</scope>
    <source>
        <strain evidence="2 3">B</strain>
    </source>
</reference>
<dbReference type="InterPro" id="IPR001356">
    <property type="entry name" value="HD"/>
</dbReference>
<feature type="compositionally biased region" description="Acidic residues" evidence="1">
    <location>
        <begin position="463"/>
        <end position="474"/>
    </location>
</feature>
<feature type="region of interest" description="Disordered" evidence="1">
    <location>
        <begin position="74"/>
        <end position="162"/>
    </location>
</feature>
<keyword evidence="3" id="KW-1185">Reference proteome</keyword>
<evidence type="ECO:0008006" key="4">
    <source>
        <dbReference type="Google" id="ProtNLM"/>
    </source>
</evidence>
<dbReference type="HOGENOM" id="CLU_537520_0_0_1"/>
<dbReference type="Proteomes" id="UP000016930">
    <property type="component" value="Unassembled WGS sequence"/>
</dbReference>
<dbReference type="AlphaFoldDB" id="M2PTU8"/>
<dbReference type="CDD" id="cd00086">
    <property type="entry name" value="homeodomain"/>
    <property type="match status" value="1"/>
</dbReference>